<evidence type="ECO:0000313" key="3">
    <source>
        <dbReference type="Proteomes" id="UP000299102"/>
    </source>
</evidence>
<keyword evidence="3" id="KW-1185">Reference proteome</keyword>
<reference evidence="2 3" key="1">
    <citation type="journal article" date="2019" name="Commun. Biol.">
        <title>The bagworm genome reveals a unique fibroin gene that provides high tensile strength.</title>
        <authorList>
            <person name="Kono N."/>
            <person name="Nakamura H."/>
            <person name="Ohtoshi R."/>
            <person name="Tomita M."/>
            <person name="Numata K."/>
            <person name="Arakawa K."/>
        </authorList>
    </citation>
    <scope>NUCLEOTIDE SEQUENCE [LARGE SCALE GENOMIC DNA]</scope>
</reference>
<dbReference type="PANTHER" id="PTHR12156">
    <property type="entry name" value="PLECKSTRIN HOMOLOGY-LIKE DOMAIN, FAMILY B, MEMBER 3"/>
    <property type="match status" value="1"/>
</dbReference>
<dbReference type="EMBL" id="BGZK01000186">
    <property type="protein sequence ID" value="GBP26841.1"/>
    <property type="molecule type" value="Genomic_DNA"/>
</dbReference>
<evidence type="ECO:0000313" key="2">
    <source>
        <dbReference type="EMBL" id="GBP26841.1"/>
    </source>
</evidence>
<sequence length="382" mass="43477">MLTIGRSNYLRFNHPEEAKLMKSVLPSAHISMAPIQFQPNDECMVTQSEFTSHSLPNNQCYQTYHHKIYKDNNPLSTLDHELDLSLKEFNRKRPPAIPKKPYRDLDYSDSNSDAESQKPKISSIMAKVSKFEYYAKSQQKTIGRSQFYTSEPTNDISPKVFSSNSLTVNTPAKDVLGGKNAPTNYTVKENNHKAIINENNSDPRNCSYANVTIRKARIDDIVRNFDDNRNGDVKTLKKVNNDEQNKHEGVYGKINKDRHDNTEKKLNIDLDGLASDKTDNVYAKAGRRNLNLREFSTPSPSFNRNPEYVPVYNPPNHLDRSMEAETKRMQRVRVPMADCPLHQSTTPFTNPLSLRYEADTVPVTPLVVFIDGGDHPLCTSPL</sequence>
<dbReference type="InterPro" id="IPR052212">
    <property type="entry name" value="PH-like_domain"/>
</dbReference>
<protein>
    <submittedName>
        <fullName evidence="2">Uncharacterized protein</fullName>
    </submittedName>
</protein>
<dbReference type="Proteomes" id="UP000299102">
    <property type="component" value="Unassembled WGS sequence"/>
</dbReference>
<proteinExistence type="predicted"/>
<evidence type="ECO:0000256" key="1">
    <source>
        <dbReference type="SAM" id="MobiDB-lite"/>
    </source>
</evidence>
<organism evidence="2 3">
    <name type="scientific">Eumeta variegata</name>
    <name type="common">Bagworm moth</name>
    <name type="synonym">Eumeta japonica</name>
    <dbReference type="NCBI Taxonomy" id="151549"/>
    <lineage>
        <taxon>Eukaryota</taxon>
        <taxon>Metazoa</taxon>
        <taxon>Ecdysozoa</taxon>
        <taxon>Arthropoda</taxon>
        <taxon>Hexapoda</taxon>
        <taxon>Insecta</taxon>
        <taxon>Pterygota</taxon>
        <taxon>Neoptera</taxon>
        <taxon>Endopterygota</taxon>
        <taxon>Lepidoptera</taxon>
        <taxon>Glossata</taxon>
        <taxon>Ditrysia</taxon>
        <taxon>Tineoidea</taxon>
        <taxon>Psychidae</taxon>
        <taxon>Oiketicinae</taxon>
        <taxon>Eumeta</taxon>
    </lineage>
</organism>
<gene>
    <name evidence="2" type="ORF">EVAR_16421_1</name>
</gene>
<comment type="caution">
    <text evidence="2">The sequence shown here is derived from an EMBL/GenBank/DDBJ whole genome shotgun (WGS) entry which is preliminary data.</text>
</comment>
<accession>A0A4C1UK69</accession>
<dbReference type="AlphaFoldDB" id="A0A4C1UK69"/>
<dbReference type="PANTHER" id="PTHR12156:SF22">
    <property type="entry name" value="PLECKSTRIN HOMOLOGY-LIKE DOMAIN FAMILY B MEMBER 3"/>
    <property type="match status" value="1"/>
</dbReference>
<feature type="region of interest" description="Disordered" evidence="1">
    <location>
        <begin position="92"/>
        <end position="119"/>
    </location>
</feature>
<name>A0A4C1UK69_EUMVA</name>
<dbReference type="OrthoDB" id="6020705at2759"/>